<evidence type="ECO:0000313" key="2">
    <source>
        <dbReference type="EMBL" id="GBE89797.1"/>
    </source>
</evidence>
<dbReference type="EMBL" id="BFAD01000017">
    <property type="protein sequence ID" value="GBE89797.1"/>
    <property type="molecule type" value="Genomic_DNA"/>
</dbReference>
<accession>A0A401H5S9</accession>
<dbReference type="GeneID" id="38786714"/>
<dbReference type="RefSeq" id="XP_027620710.1">
    <property type="nucleotide sequence ID" value="XM_027764909.1"/>
</dbReference>
<sequence>MASSATPPPSSPTPPPSSPSPSSSSSGTAQPVPTLNLGQLRDMLEGIRDQVEDKWSSIGRIAETRFVEWKKLFNAWLIWLNKHNDLLLMTISQSLFILRINRCWST</sequence>
<dbReference type="InParanoid" id="A0A401H5S9"/>
<organism evidence="2 3">
    <name type="scientific">Sparassis crispa</name>
    <dbReference type="NCBI Taxonomy" id="139825"/>
    <lineage>
        <taxon>Eukaryota</taxon>
        <taxon>Fungi</taxon>
        <taxon>Dikarya</taxon>
        <taxon>Basidiomycota</taxon>
        <taxon>Agaricomycotina</taxon>
        <taxon>Agaricomycetes</taxon>
        <taxon>Polyporales</taxon>
        <taxon>Sparassidaceae</taxon>
        <taxon>Sparassis</taxon>
    </lineage>
</organism>
<protein>
    <submittedName>
        <fullName evidence="2">Uncharacterized protein</fullName>
    </submittedName>
</protein>
<gene>
    <name evidence="2" type="ORF">SCP_1701220</name>
</gene>
<dbReference type="Proteomes" id="UP000287166">
    <property type="component" value="Unassembled WGS sequence"/>
</dbReference>
<dbReference type="AlphaFoldDB" id="A0A401H5S9"/>
<reference evidence="2 3" key="1">
    <citation type="journal article" date="2018" name="Sci. Rep.">
        <title>Genome sequence of the cauliflower mushroom Sparassis crispa (Hanabiratake) and its association with beneficial usage.</title>
        <authorList>
            <person name="Kiyama R."/>
            <person name="Furutani Y."/>
            <person name="Kawaguchi K."/>
            <person name="Nakanishi T."/>
        </authorList>
    </citation>
    <scope>NUCLEOTIDE SEQUENCE [LARGE SCALE GENOMIC DNA]</scope>
</reference>
<feature type="compositionally biased region" description="Pro residues" evidence="1">
    <location>
        <begin position="1"/>
        <end position="19"/>
    </location>
</feature>
<keyword evidence="3" id="KW-1185">Reference proteome</keyword>
<evidence type="ECO:0000256" key="1">
    <source>
        <dbReference type="SAM" id="MobiDB-lite"/>
    </source>
</evidence>
<evidence type="ECO:0000313" key="3">
    <source>
        <dbReference type="Proteomes" id="UP000287166"/>
    </source>
</evidence>
<name>A0A401H5S9_9APHY</name>
<comment type="caution">
    <text evidence="2">The sequence shown here is derived from an EMBL/GenBank/DDBJ whole genome shotgun (WGS) entry which is preliminary data.</text>
</comment>
<proteinExistence type="predicted"/>
<feature type="region of interest" description="Disordered" evidence="1">
    <location>
        <begin position="1"/>
        <end position="34"/>
    </location>
</feature>